<accession>B2KD80</accession>
<name>B2KD80_ELUMP</name>
<dbReference type="AlphaFoldDB" id="B2KD80"/>
<dbReference type="Proteomes" id="UP000001029">
    <property type="component" value="Chromosome"/>
</dbReference>
<organism evidence="1 2">
    <name type="scientific">Elusimicrobium minutum (strain Pei191)</name>
    <dbReference type="NCBI Taxonomy" id="445932"/>
    <lineage>
        <taxon>Bacteria</taxon>
        <taxon>Pseudomonadati</taxon>
        <taxon>Elusimicrobiota</taxon>
        <taxon>Elusimicrobia</taxon>
        <taxon>Elusimicrobiales</taxon>
        <taxon>Elusimicrobiaceae</taxon>
        <taxon>Elusimicrobium</taxon>
    </lineage>
</organism>
<evidence type="ECO:0008006" key="3">
    <source>
        <dbReference type="Google" id="ProtNLM"/>
    </source>
</evidence>
<evidence type="ECO:0000313" key="2">
    <source>
        <dbReference type="Proteomes" id="UP000001029"/>
    </source>
</evidence>
<dbReference type="PROSITE" id="PS51257">
    <property type="entry name" value="PROKAR_LIPOPROTEIN"/>
    <property type="match status" value="1"/>
</dbReference>
<proteinExistence type="predicted"/>
<sequence length="68" mass="7721">MRKEYIVLSVLAVFLLLTGCEQKPENKTPPKPVQNEVTNYHSNLKKAVDSARNIQIPERQIDESGNVK</sequence>
<dbReference type="EMBL" id="CP001055">
    <property type="protein sequence ID" value="ACC98476.1"/>
    <property type="molecule type" value="Genomic_DNA"/>
</dbReference>
<evidence type="ECO:0000313" key="1">
    <source>
        <dbReference type="EMBL" id="ACC98476.1"/>
    </source>
</evidence>
<keyword evidence="2" id="KW-1185">Reference proteome</keyword>
<dbReference type="KEGG" id="emi:Emin_0923"/>
<dbReference type="HOGENOM" id="CLU_2787255_0_0_0"/>
<dbReference type="RefSeq" id="WP_012415091.1">
    <property type="nucleotide sequence ID" value="NC_010644.1"/>
</dbReference>
<protein>
    <recommendedName>
        <fullName evidence="3">Lipoprotein</fullName>
    </recommendedName>
</protein>
<reference evidence="1 2" key="1">
    <citation type="journal article" date="2009" name="Appl. Environ. Microbiol.">
        <title>Genomic analysis of 'Elusimicrobium minutum,' the first cultivated representative of the phylum 'Elusimicrobia' (formerly termite group 1).</title>
        <authorList>
            <person name="Herlemann D.P.R."/>
            <person name="Geissinger O."/>
            <person name="Ikeda-Ohtsubo W."/>
            <person name="Kunin V."/>
            <person name="Sun H."/>
            <person name="Lapidus A."/>
            <person name="Hugenholtz P."/>
            <person name="Brune A."/>
        </authorList>
    </citation>
    <scope>NUCLEOTIDE SEQUENCE [LARGE SCALE GENOMIC DNA]</scope>
    <source>
        <strain evidence="1 2">Pei191</strain>
    </source>
</reference>
<gene>
    <name evidence="1" type="ordered locus">Emin_0923</name>
</gene>